<proteinExistence type="predicted"/>
<evidence type="ECO:0000313" key="5">
    <source>
        <dbReference type="EMBL" id="CCA71943.1"/>
    </source>
</evidence>
<keyword evidence="2" id="KW-0067">ATP-binding</keyword>
<dbReference type="Proteomes" id="UP000007148">
    <property type="component" value="Unassembled WGS sequence"/>
</dbReference>
<gene>
    <name evidence="5" type="ORF">PIIN_11693</name>
</gene>
<keyword evidence="5" id="KW-0436">Ligase</keyword>
<keyword evidence="1" id="KW-0547">Nucleotide-binding</keyword>
<dbReference type="GO" id="GO:0016020">
    <property type="term" value="C:membrane"/>
    <property type="evidence" value="ECO:0007669"/>
    <property type="project" value="TreeGrafter"/>
</dbReference>
<dbReference type="GO" id="GO:0005783">
    <property type="term" value="C:endoplasmic reticulum"/>
    <property type="evidence" value="ECO:0007669"/>
    <property type="project" value="TreeGrafter"/>
</dbReference>
<dbReference type="STRING" id="1109443.G4TKV0"/>
<organism evidence="5 6">
    <name type="scientific">Serendipita indica (strain DSM 11827)</name>
    <name type="common">Root endophyte fungus</name>
    <name type="synonym">Piriformospora indica</name>
    <dbReference type="NCBI Taxonomy" id="1109443"/>
    <lineage>
        <taxon>Eukaryota</taxon>
        <taxon>Fungi</taxon>
        <taxon>Dikarya</taxon>
        <taxon>Basidiomycota</taxon>
        <taxon>Agaricomycotina</taxon>
        <taxon>Agaricomycetes</taxon>
        <taxon>Sebacinales</taxon>
        <taxon>Serendipitaceae</taxon>
        <taxon>Serendipita</taxon>
    </lineage>
</organism>
<evidence type="ECO:0000313" key="6">
    <source>
        <dbReference type="Proteomes" id="UP000007148"/>
    </source>
</evidence>
<dbReference type="InterPro" id="IPR000873">
    <property type="entry name" value="AMP-dep_synth/lig_dom"/>
</dbReference>
<dbReference type="eggNOG" id="KOG1256">
    <property type="taxonomic scope" value="Eukaryota"/>
</dbReference>
<feature type="region of interest" description="Disordered" evidence="3">
    <location>
        <begin position="17"/>
        <end position="47"/>
    </location>
</feature>
<feature type="domain" description="AMP-dependent synthetase/ligase" evidence="4">
    <location>
        <begin position="91"/>
        <end position="506"/>
    </location>
</feature>
<dbReference type="OrthoDB" id="1700726at2759"/>
<evidence type="ECO:0000259" key="4">
    <source>
        <dbReference type="Pfam" id="PF00501"/>
    </source>
</evidence>
<evidence type="ECO:0000256" key="3">
    <source>
        <dbReference type="SAM" id="MobiDB-lite"/>
    </source>
</evidence>
<dbReference type="AlphaFoldDB" id="G4TKV0"/>
<comment type="caution">
    <text evidence="5">The sequence shown here is derived from an EMBL/GenBank/DDBJ whole genome shotgun (WGS) entry which is preliminary data.</text>
</comment>
<dbReference type="InterPro" id="IPR042099">
    <property type="entry name" value="ANL_N_sf"/>
</dbReference>
<sequence>MASFTVSGWPSELPYDSQSYEIPDTKAPGQTAHYRNSLNNKLPIPRGNPAQSVATTYECFEVTLKRHPQFKCLGHRPILSGNVEAPSTLKFEQEYRWETYEQVAQRRLHIGSAIQSMFNDGVIGGGDLQTVGTWTINRPEWQLVDLALSAYNKVGVALYSTLGRNAVEYIINHSEITIVFVAARNMESLIALAPKCPKLRVVVSLDKLSMETEQRAIQVLKEHGMRFMNLSELEDAGKSNPLPPTPPNPEDIATICYSSGTTANPKGVVLTHWNLTSSAIAFSQGFTFRSADPNVALISYLPLAHIVGRVIEYTGFLLGCRIGYYTGDPLALIQDCQILKPSIFPAVPRILNRIAMRLQSVKAESSIKGALLRWALGTKIARIQQDGYVHHWFWDFLIFNKLKAVLGGNVEYICSGAAPCVPDVLYMLRAGFGCEVWEGWGLTETCGAGARSFPRDPSAAGTVGSVSSSVEVKLVDVPDLGYSAEDKPNPRGELCVRGPSVFKEYYKEPELTKQAKDADGWFHTGDVGEIDSQKRIKVIDRVKNVLKLSQGEYVALDKNHLVGLAVPELPEFVKLVNRVQGKNIKQGNMAELEQAAEDPAVKTEIARLMDASAKEAGLQGFEKVKTFKVILEPFSTENGGMTPTFKLRRKEIETRYKSTLEALYEESS</sequence>
<reference evidence="5 6" key="1">
    <citation type="journal article" date="2011" name="PLoS Pathog.">
        <title>Endophytic Life Strategies Decoded by Genome and Transcriptome Analyses of the Mutualistic Root Symbiont Piriformospora indica.</title>
        <authorList>
            <person name="Zuccaro A."/>
            <person name="Lahrmann U."/>
            <person name="Guldener U."/>
            <person name="Langen G."/>
            <person name="Pfiffi S."/>
            <person name="Biedenkopf D."/>
            <person name="Wong P."/>
            <person name="Samans B."/>
            <person name="Grimm C."/>
            <person name="Basiewicz M."/>
            <person name="Murat C."/>
            <person name="Martin F."/>
            <person name="Kogel K.H."/>
        </authorList>
    </citation>
    <scope>NUCLEOTIDE SEQUENCE [LARGE SCALE GENOMIC DNA]</scope>
    <source>
        <strain evidence="5 6">DSM 11827</strain>
    </source>
</reference>
<protein>
    <submittedName>
        <fullName evidence="5">Related to long-chain-fatty-acid--CoA ligase 6</fullName>
    </submittedName>
</protein>
<dbReference type="InParanoid" id="G4TKV0"/>
<dbReference type="HOGENOM" id="CLU_000022_45_4_1"/>
<dbReference type="Pfam" id="PF00501">
    <property type="entry name" value="AMP-binding"/>
    <property type="match status" value="1"/>
</dbReference>
<dbReference type="GO" id="GO:0004467">
    <property type="term" value="F:long-chain fatty acid-CoA ligase activity"/>
    <property type="evidence" value="ECO:0007669"/>
    <property type="project" value="TreeGrafter"/>
</dbReference>
<dbReference type="Gene3D" id="3.40.50.12780">
    <property type="entry name" value="N-terminal domain of ligase-like"/>
    <property type="match status" value="1"/>
</dbReference>
<evidence type="ECO:0000256" key="2">
    <source>
        <dbReference type="ARBA" id="ARBA00022840"/>
    </source>
</evidence>
<evidence type="ECO:0000256" key="1">
    <source>
        <dbReference type="ARBA" id="ARBA00022741"/>
    </source>
</evidence>
<dbReference type="SUPFAM" id="SSF56801">
    <property type="entry name" value="Acetyl-CoA synthetase-like"/>
    <property type="match status" value="1"/>
</dbReference>
<dbReference type="OMA" id="WYHSIGL"/>
<dbReference type="EMBL" id="CAFZ01000141">
    <property type="protein sequence ID" value="CCA71943.1"/>
    <property type="molecule type" value="Genomic_DNA"/>
</dbReference>
<dbReference type="PANTHER" id="PTHR43272:SF33">
    <property type="entry name" value="AMP-BINDING DOMAIN-CONTAINING PROTEIN-RELATED"/>
    <property type="match status" value="1"/>
</dbReference>
<name>G4TKV0_SERID</name>
<dbReference type="GO" id="GO:0005524">
    <property type="term" value="F:ATP binding"/>
    <property type="evidence" value="ECO:0007669"/>
    <property type="project" value="UniProtKB-KW"/>
</dbReference>
<accession>G4TKV0</accession>
<keyword evidence="6" id="KW-1185">Reference proteome</keyword>
<dbReference type="PANTHER" id="PTHR43272">
    <property type="entry name" value="LONG-CHAIN-FATTY-ACID--COA LIGASE"/>
    <property type="match status" value="1"/>
</dbReference>